<sequence length="139" mass="15660">MASMVRGPFSSLLAWSNEAKGGRPLAPKASPWPLVTTRGHQISSAHAFPSPEGELFHSSMHPILKVAGVVHIWYDIPLGTTFAQQFNGDVFRAQFHLYKSRSQNPTPILKEDFLTHQSGNPWRQSEDHSRIPITWPYRS</sequence>
<proteinExistence type="predicted"/>
<gene>
    <name evidence="1" type="ORF">O181_092725</name>
</gene>
<dbReference type="AlphaFoldDB" id="A0A9Q3P9F2"/>
<organism evidence="1 2">
    <name type="scientific">Austropuccinia psidii MF-1</name>
    <dbReference type="NCBI Taxonomy" id="1389203"/>
    <lineage>
        <taxon>Eukaryota</taxon>
        <taxon>Fungi</taxon>
        <taxon>Dikarya</taxon>
        <taxon>Basidiomycota</taxon>
        <taxon>Pucciniomycotina</taxon>
        <taxon>Pucciniomycetes</taxon>
        <taxon>Pucciniales</taxon>
        <taxon>Sphaerophragmiaceae</taxon>
        <taxon>Austropuccinia</taxon>
    </lineage>
</organism>
<keyword evidence="2" id="KW-1185">Reference proteome</keyword>
<dbReference type="Proteomes" id="UP000765509">
    <property type="component" value="Unassembled WGS sequence"/>
</dbReference>
<name>A0A9Q3P9F2_9BASI</name>
<protein>
    <submittedName>
        <fullName evidence="1">Uncharacterized protein</fullName>
    </submittedName>
</protein>
<evidence type="ECO:0000313" key="1">
    <source>
        <dbReference type="EMBL" id="MBW0553010.1"/>
    </source>
</evidence>
<comment type="caution">
    <text evidence="1">The sequence shown here is derived from an EMBL/GenBank/DDBJ whole genome shotgun (WGS) entry which is preliminary data.</text>
</comment>
<dbReference type="EMBL" id="AVOT02059333">
    <property type="protein sequence ID" value="MBW0553010.1"/>
    <property type="molecule type" value="Genomic_DNA"/>
</dbReference>
<reference evidence="1" key="1">
    <citation type="submission" date="2021-03" db="EMBL/GenBank/DDBJ databases">
        <title>Draft genome sequence of rust myrtle Austropuccinia psidii MF-1, a brazilian biotype.</title>
        <authorList>
            <person name="Quecine M.C."/>
            <person name="Pachon D.M.R."/>
            <person name="Bonatelli M.L."/>
            <person name="Correr F.H."/>
            <person name="Franceschini L.M."/>
            <person name="Leite T.F."/>
            <person name="Margarido G.R.A."/>
            <person name="Almeida C.A."/>
            <person name="Ferrarezi J.A."/>
            <person name="Labate C.A."/>
        </authorList>
    </citation>
    <scope>NUCLEOTIDE SEQUENCE</scope>
    <source>
        <strain evidence="1">MF-1</strain>
    </source>
</reference>
<accession>A0A9Q3P9F2</accession>
<evidence type="ECO:0000313" key="2">
    <source>
        <dbReference type="Proteomes" id="UP000765509"/>
    </source>
</evidence>